<dbReference type="SMART" id="SM00271">
    <property type="entry name" value="DnaJ"/>
    <property type="match status" value="1"/>
</dbReference>
<dbReference type="Gramene" id="TKW14291">
    <property type="protein sequence ID" value="TKW14291"/>
    <property type="gene ID" value="SEVIR_5G158800v2"/>
</dbReference>
<evidence type="ECO:0000256" key="2">
    <source>
        <dbReference type="ARBA" id="ARBA00022729"/>
    </source>
</evidence>
<dbReference type="SUPFAM" id="SSF49493">
    <property type="entry name" value="HSP40/DnaJ peptide-binding domain"/>
    <property type="match status" value="2"/>
</dbReference>
<dbReference type="Gene3D" id="2.60.260.20">
    <property type="entry name" value="Urease metallochaperone UreE, N-terminal domain"/>
    <property type="match status" value="2"/>
</dbReference>
<feature type="domain" description="J" evidence="8">
    <location>
        <begin position="27"/>
        <end position="92"/>
    </location>
</feature>
<name>A0A4U6UE19_SETVI</name>
<dbReference type="PANTHER" id="PTHR44298:SF1">
    <property type="entry name" value="DNAJ HOMOLOG SUBFAMILY B MEMBER 11"/>
    <property type="match status" value="1"/>
</dbReference>
<evidence type="ECO:0000313" key="10">
    <source>
        <dbReference type="Proteomes" id="UP000298652"/>
    </source>
</evidence>
<dbReference type="PROSITE" id="PS50076">
    <property type="entry name" value="DNAJ_2"/>
    <property type="match status" value="1"/>
</dbReference>
<dbReference type="InterPro" id="IPR002939">
    <property type="entry name" value="DnaJ_C"/>
</dbReference>
<evidence type="ECO:0000256" key="5">
    <source>
        <dbReference type="ARBA" id="ARBA00069679"/>
    </source>
</evidence>
<evidence type="ECO:0000256" key="7">
    <source>
        <dbReference type="SAM" id="SignalP"/>
    </source>
</evidence>
<dbReference type="OMA" id="CKCRNEI"/>
<dbReference type="Proteomes" id="UP000298652">
    <property type="component" value="Chromosome 5"/>
</dbReference>
<keyword evidence="4" id="KW-0143">Chaperone</keyword>
<keyword evidence="2 7" id="KW-0732">Signal</keyword>
<keyword evidence="3" id="KW-0256">Endoplasmic reticulum</keyword>
<evidence type="ECO:0000256" key="6">
    <source>
        <dbReference type="ARBA" id="ARBA00078644"/>
    </source>
</evidence>
<dbReference type="EMBL" id="CM016556">
    <property type="protein sequence ID" value="TKW14291.1"/>
    <property type="molecule type" value="Genomic_DNA"/>
</dbReference>
<gene>
    <name evidence="9" type="ORF">SEVIR_5G158800v2</name>
</gene>
<feature type="signal peptide" evidence="7">
    <location>
        <begin position="1"/>
        <end position="24"/>
    </location>
</feature>
<dbReference type="GO" id="GO:0005788">
    <property type="term" value="C:endoplasmic reticulum lumen"/>
    <property type="evidence" value="ECO:0007669"/>
    <property type="project" value="UniProtKB-ARBA"/>
</dbReference>
<dbReference type="GO" id="GO:0006457">
    <property type="term" value="P:protein folding"/>
    <property type="evidence" value="ECO:0007669"/>
    <property type="project" value="InterPro"/>
</dbReference>
<dbReference type="CDD" id="cd10747">
    <property type="entry name" value="DnaJ_C"/>
    <property type="match status" value="1"/>
</dbReference>
<evidence type="ECO:0000256" key="1">
    <source>
        <dbReference type="ARBA" id="ARBA00004240"/>
    </source>
</evidence>
<dbReference type="GO" id="GO:0051082">
    <property type="term" value="F:unfolded protein binding"/>
    <property type="evidence" value="ECO:0007669"/>
    <property type="project" value="InterPro"/>
</dbReference>
<dbReference type="Pfam" id="PF01556">
    <property type="entry name" value="DnaJ_C"/>
    <property type="match status" value="1"/>
</dbReference>
<dbReference type="Gene3D" id="1.10.287.110">
    <property type="entry name" value="DnaJ domain"/>
    <property type="match status" value="1"/>
</dbReference>
<dbReference type="InterPro" id="IPR051736">
    <property type="entry name" value="DnaJ-B11-like"/>
</dbReference>
<sequence length="350" mass="39945">MAAQRRAVLFATVLLLHHAVSTLAGTSYYDILQVSKDASEEQIKRAYRKLALKYHPDKNPNNEEADTRFAEINNAYEVLMDQEKRKVYDWYGEDGLKQFQGERSGGGGRTMNFKHVFSNFFGGRGMEKEGEQITKGDDVIVELDASLEDLYMGGSVKVWREKNMIKQAPGKRRCKCRNEIRQREIAPGVFYQISEQVCETCPNVKYVREGDSINVDIEKGMPDGQEILFCEEGEPKIDGEPSDLKFKIRTTRHERFRREGNDLHAAMTIPLILEALVGFKKNFNHLDNHSVEIGTEGITKPKEVRKFEGEGMPLYQSSSKGDLYITFDVVFPEHLTDDQKAKLTSILSFL</sequence>
<reference evidence="9" key="1">
    <citation type="submission" date="2019-03" db="EMBL/GenBank/DDBJ databases">
        <title>WGS assembly of Setaria viridis.</title>
        <authorList>
            <person name="Huang P."/>
            <person name="Jenkins J."/>
            <person name="Grimwood J."/>
            <person name="Barry K."/>
            <person name="Healey A."/>
            <person name="Mamidi S."/>
            <person name="Sreedasyam A."/>
            <person name="Shu S."/>
            <person name="Feldman M."/>
            <person name="Wu J."/>
            <person name="Yu Y."/>
            <person name="Chen C."/>
            <person name="Johnson J."/>
            <person name="Rokhsar D."/>
            <person name="Baxter I."/>
            <person name="Schmutz J."/>
            <person name="Brutnell T."/>
            <person name="Kellogg E."/>
        </authorList>
    </citation>
    <scope>NUCLEOTIDE SEQUENCE [LARGE SCALE GENOMIC DNA]</scope>
</reference>
<keyword evidence="10" id="KW-1185">Reference proteome</keyword>
<dbReference type="AlphaFoldDB" id="A0A4U6UE19"/>
<evidence type="ECO:0000313" key="9">
    <source>
        <dbReference type="EMBL" id="TKW14291.1"/>
    </source>
</evidence>
<evidence type="ECO:0000256" key="3">
    <source>
        <dbReference type="ARBA" id="ARBA00022824"/>
    </source>
</evidence>
<dbReference type="InterPro" id="IPR018253">
    <property type="entry name" value="DnaJ_domain_CS"/>
</dbReference>
<accession>A0A4U6UE19</accession>
<dbReference type="FunFam" id="1.10.287.110:FF:000062">
    <property type="entry name" value="DnaJ protein ERDJ3B"/>
    <property type="match status" value="1"/>
</dbReference>
<organism evidence="9 10">
    <name type="scientific">Setaria viridis</name>
    <name type="common">Green bristlegrass</name>
    <name type="synonym">Setaria italica subsp. viridis</name>
    <dbReference type="NCBI Taxonomy" id="4556"/>
    <lineage>
        <taxon>Eukaryota</taxon>
        <taxon>Viridiplantae</taxon>
        <taxon>Streptophyta</taxon>
        <taxon>Embryophyta</taxon>
        <taxon>Tracheophyta</taxon>
        <taxon>Spermatophyta</taxon>
        <taxon>Magnoliopsida</taxon>
        <taxon>Liliopsida</taxon>
        <taxon>Poales</taxon>
        <taxon>Poaceae</taxon>
        <taxon>PACMAD clade</taxon>
        <taxon>Panicoideae</taxon>
        <taxon>Panicodae</taxon>
        <taxon>Paniceae</taxon>
        <taxon>Cenchrinae</taxon>
        <taxon>Setaria</taxon>
    </lineage>
</organism>
<dbReference type="InterPro" id="IPR001623">
    <property type="entry name" value="DnaJ_domain"/>
</dbReference>
<feature type="chain" id="PRO_5020677304" description="DnaJ protein ERDJ3B" evidence="7">
    <location>
        <begin position="25"/>
        <end position="350"/>
    </location>
</feature>
<evidence type="ECO:0000256" key="4">
    <source>
        <dbReference type="ARBA" id="ARBA00023186"/>
    </source>
</evidence>
<dbReference type="PRINTS" id="PR00625">
    <property type="entry name" value="JDOMAIN"/>
</dbReference>
<protein>
    <recommendedName>
        <fullName evidence="5">DnaJ protein ERDJ3B</fullName>
    </recommendedName>
    <alternativeName>
        <fullName evidence="6">Endoplasmic reticulum dnaJ domain-containing protein 3B</fullName>
    </alternativeName>
</protein>
<dbReference type="PROSITE" id="PS00636">
    <property type="entry name" value="DNAJ_1"/>
    <property type="match status" value="1"/>
</dbReference>
<dbReference type="InterPro" id="IPR036869">
    <property type="entry name" value="J_dom_sf"/>
</dbReference>
<dbReference type="PANTHER" id="PTHR44298">
    <property type="entry name" value="DNAJ HOMOLOG SUBFAMILY B MEMBER 11"/>
    <property type="match status" value="1"/>
</dbReference>
<proteinExistence type="predicted"/>
<dbReference type="Pfam" id="PF00226">
    <property type="entry name" value="DnaJ"/>
    <property type="match status" value="1"/>
</dbReference>
<dbReference type="CDD" id="cd06257">
    <property type="entry name" value="DnaJ"/>
    <property type="match status" value="1"/>
</dbReference>
<comment type="subcellular location">
    <subcellularLocation>
        <location evidence="1">Endoplasmic reticulum</location>
    </subcellularLocation>
</comment>
<evidence type="ECO:0000259" key="8">
    <source>
        <dbReference type="PROSITE" id="PS50076"/>
    </source>
</evidence>
<dbReference type="InterPro" id="IPR008971">
    <property type="entry name" value="HSP40/DnaJ_pept-bd"/>
</dbReference>
<dbReference type="FunFam" id="2.60.260.20:FF:000013">
    <property type="entry name" value="DnaJ subfamily B member 11"/>
    <property type="match status" value="1"/>
</dbReference>
<dbReference type="SUPFAM" id="SSF46565">
    <property type="entry name" value="Chaperone J-domain"/>
    <property type="match status" value="1"/>
</dbReference>